<feature type="compositionally biased region" description="Polar residues" evidence="1">
    <location>
        <begin position="50"/>
        <end position="61"/>
    </location>
</feature>
<evidence type="ECO:0000256" key="1">
    <source>
        <dbReference type="SAM" id="MobiDB-lite"/>
    </source>
</evidence>
<feature type="region of interest" description="Disordered" evidence="1">
    <location>
        <begin position="1"/>
        <end position="82"/>
    </location>
</feature>
<organism evidence="2">
    <name type="scientific">Pandoravirus quercus</name>
    <dbReference type="NCBI Taxonomy" id="2107709"/>
    <lineage>
        <taxon>Viruses</taxon>
        <taxon>Pandoravirus</taxon>
    </lineage>
</organism>
<dbReference type="Proteomes" id="UP000248852">
    <property type="component" value="Segment"/>
</dbReference>
<dbReference type="GeneID" id="36843580"/>
<dbReference type="RefSeq" id="YP_009482708.1">
    <property type="nucleotide sequence ID" value="NC_037667.1"/>
</dbReference>
<dbReference type="EMBL" id="MG011689">
    <property type="protein sequence ID" value="AVK74439.1"/>
    <property type="molecule type" value="Genomic_DNA"/>
</dbReference>
<proteinExistence type="predicted"/>
<dbReference type="KEGG" id="vg:36843580"/>
<accession>A0A2U7U7P0</accession>
<name>A0A2U7U7P0_9VIRU</name>
<evidence type="ECO:0000313" key="2">
    <source>
        <dbReference type="EMBL" id="AVK74439.1"/>
    </source>
</evidence>
<reference evidence="2" key="1">
    <citation type="journal article" date="2018" name="Nat. Commun.">
        <title>Diversity and evolution of the emerging Pandoraviridae family.</title>
        <authorList>
            <person name="Legendre M."/>
            <person name="Fabre E."/>
            <person name="Poirot O."/>
            <person name="Jeudy S."/>
            <person name="Lartigue A."/>
            <person name="Alempic J.M."/>
            <person name="Beucher L."/>
            <person name="Philippe N."/>
            <person name="Bertaux L."/>
            <person name="Christo-Foroux E."/>
            <person name="Labadie K."/>
            <person name="Coute Y."/>
            <person name="Abergel C."/>
            <person name="Claverie J.M."/>
        </authorList>
    </citation>
    <scope>NUCLEOTIDE SEQUENCE [LARGE SCALE GENOMIC DNA]</scope>
    <source>
        <strain evidence="2">Quercus</strain>
    </source>
</reference>
<protein>
    <submittedName>
        <fullName evidence="2">Uncharacterized protein</fullName>
    </submittedName>
</protein>
<gene>
    <name evidence="2" type="ORF">pqer_cds_17</name>
</gene>
<sequence length="82" mass="9401">MTMTIGERGLWRTAPVSQAVTRKRKKKKKSDSPHHLFDDGHDHAHAVDQQAPQHDTWTNQKIKTKKTRKSAPLLWRPSTPPA</sequence>
<feature type="compositionally biased region" description="Basic and acidic residues" evidence="1">
    <location>
        <begin position="30"/>
        <end position="46"/>
    </location>
</feature>